<keyword evidence="1" id="KW-0732">Signal</keyword>
<dbReference type="InterPro" id="IPR053143">
    <property type="entry name" value="Arylsulfate_ST"/>
</dbReference>
<feature type="signal peptide" evidence="1">
    <location>
        <begin position="1"/>
        <end position="26"/>
    </location>
</feature>
<dbReference type="InterPro" id="IPR011047">
    <property type="entry name" value="Quinoprotein_ADH-like_sf"/>
</dbReference>
<dbReference type="RefSeq" id="WP_173584836.1">
    <property type="nucleotide sequence ID" value="NZ_WOTB01000036.1"/>
</dbReference>
<dbReference type="PANTHER" id="PTHR35340:SF5">
    <property type="entry name" value="ASST-DOMAIN-CONTAINING PROTEIN"/>
    <property type="match status" value="1"/>
</dbReference>
<comment type="caution">
    <text evidence="2">The sequence shown here is derived from an EMBL/GenBank/DDBJ whole genome shotgun (WGS) entry which is preliminary data.</text>
</comment>
<dbReference type="PANTHER" id="PTHR35340">
    <property type="entry name" value="PQQ ENZYME REPEAT PROTEIN-RELATED"/>
    <property type="match status" value="1"/>
</dbReference>
<dbReference type="EMBL" id="WOTB01000036">
    <property type="protein sequence ID" value="NHN86493.1"/>
    <property type="molecule type" value="Genomic_DNA"/>
</dbReference>
<organism evidence="2 3">
    <name type="scientific">Acetobacter musti</name>
    <dbReference type="NCBI Taxonomy" id="864732"/>
    <lineage>
        <taxon>Bacteria</taxon>
        <taxon>Pseudomonadati</taxon>
        <taxon>Pseudomonadota</taxon>
        <taxon>Alphaproteobacteria</taxon>
        <taxon>Acetobacterales</taxon>
        <taxon>Acetobacteraceae</taxon>
        <taxon>Acetobacter</taxon>
    </lineage>
</organism>
<accession>A0ABX0JWU3</accession>
<reference evidence="2 3" key="1">
    <citation type="journal article" date="2020" name="Int. J. Syst. Evol. Microbiol.">
        <title>Novel acetic acid bacteria from cider fermentations: Acetobacter conturbans sp. nov. and Acetobacter fallax sp. nov.</title>
        <authorList>
            <person name="Sombolestani A.S."/>
            <person name="Cleenwerck I."/>
            <person name="Cnockaert M."/>
            <person name="Borremans W."/>
            <person name="Wieme A.D."/>
            <person name="De Vuyst L."/>
            <person name="Vandamme P."/>
        </authorList>
    </citation>
    <scope>NUCLEOTIDE SEQUENCE [LARGE SCALE GENOMIC DNA]</scope>
    <source>
        <strain evidence="2 3">LMG 30640</strain>
    </source>
</reference>
<proteinExistence type="predicted"/>
<dbReference type="SUPFAM" id="SSF50998">
    <property type="entry name" value="Quinoprotein alcohol dehydrogenase-like"/>
    <property type="match status" value="1"/>
</dbReference>
<gene>
    <name evidence="2" type="ORF">GOB93_17900</name>
</gene>
<dbReference type="InterPro" id="IPR010262">
    <property type="entry name" value="Arylsulfotransferase_bact"/>
</dbReference>
<sequence length="447" mass="48222">MTFIPRAAFLSLLAAGLFCGLSAAQAMPGVFPTGVTTDRPGKTYDSFVMFSGPDGATHLIDMTGREVHRWAHPGLPGAMMNPAVTGGAKGHTLLQTESVPDAGAGVTGNRTVSELDWDGHEVWRWSGVPGSGGARQNHDWARLAGGDTLLLVAVTHPVAALDGHVVNDQAIEEVAPDGRVVWRWVAGDHLREFGLSAAGLAYLKEETGQKGGPDAWGYLEINDMQPLGPNRWFDAGDARFRPDNIMIDSRKGNFVVIIDRRTGHVVWRLGPDFPGTPHEADRRLTRLDTPRPVDQLSGQHDAHLIPEGLPGAGNLLLFDDQGPAGFPRVALGVYGGSRVLEIDPVSRQIVWDYTAVRSGLPPWAFFSSFVSSAQRLPNGNTLIDEGMNGRIFQVTPGGEIVWEYVNPYRGQESFGGARVSSAMVYRAQAVPADWLPLSLAPRPVARP</sequence>
<dbReference type="Pfam" id="PF05935">
    <property type="entry name" value="Arylsulfotrans"/>
    <property type="match status" value="1"/>
</dbReference>
<protein>
    <submittedName>
        <fullName evidence="2">ArsR family transcriptional regulator</fullName>
    </submittedName>
</protein>
<keyword evidence="3" id="KW-1185">Reference proteome</keyword>
<evidence type="ECO:0000313" key="2">
    <source>
        <dbReference type="EMBL" id="NHN86493.1"/>
    </source>
</evidence>
<evidence type="ECO:0000256" key="1">
    <source>
        <dbReference type="SAM" id="SignalP"/>
    </source>
</evidence>
<evidence type="ECO:0000313" key="3">
    <source>
        <dbReference type="Proteomes" id="UP000635278"/>
    </source>
</evidence>
<name>A0ABX0JWU3_9PROT</name>
<feature type="chain" id="PRO_5045499947" evidence="1">
    <location>
        <begin position="27"/>
        <end position="447"/>
    </location>
</feature>
<dbReference type="Proteomes" id="UP000635278">
    <property type="component" value="Unassembled WGS sequence"/>
</dbReference>